<dbReference type="Proteomes" id="UP000717585">
    <property type="component" value="Unassembled WGS sequence"/>
</dbReference>
<gene>
    <name evidence="2" type="ORF">J8273_0530</name>
</gene>
<feature type="compositionally biased region" description="Basic residues" evidence="1">
    <location>
        <begin position="12"/>
        <end position="27"/>
    </location>
</feature>
<accession>A0A8J6AY40</accession>
<dbReference type="EMBL" id="JAHDYR010000012">
    <property type="protein sequence ID" value="KAG9395300.1"/>
    <property type="molecule type" value="Genomic_DNA"/>
</dbReference>
<organism evidence="2 3">
    <name type="scientific">Carpediemonas membranifera</name>
    <dbReference type="NCBI Taxonomy" id="201153"/>
    <lineage>
        <taxon>Eukaryota</taxon>
        <taxon>Metamonada</taxon>
        <taxon>Carpediemonas-like organisms</taxon>
        <taxon>Carpediemonas</taxon>
    </lineage>
</organism>
<feature type="region of interest" description="Disordered" evidence="1">
    <location>
        <begin position="1"/>
        <end position="29"/>
    </location>
</feature>
<comment type="caution">
    <text evidence="2">The sequence shown here is derived from an EMBL/GenBank/DDBJ whole genome shotgun (WGS) entry which is preliminary data.</text>
</comment>
<proteinExistence type="predicted"/>
<reference evidence="2" key="1">
    <citation type="submission" date="2021-05" db="EMBL/GenBank/DDBJ databases">
        <title>A free-living protist that lacks canonical eukaryotic 1 DNA replication and segregation systems.</title>
        <authorList>
            <person name="Salas-Leiva D.E."/>
            <person name="Tromer E.C."/>
            <person name="Curtis B.A."/>
            <person name="Jerlstrom-Hultqvist J."/>
            <person name="Kolisko M."/>
            <person name="Yi Z."/>
            <person name="Salas-Leiva J.S."/>
            <person name="Gallot-Lavallee L."/>
            <person name="Kops G.J.P.L."/>
            <person name="Archibald J.M."/>
            <person name="Simpson A.G.B."/>
            <person name="Roger A.J."/>
        </authorList>
    </citation>
    <scope>NUCLEOTIDE SEQUENCE</scope>
    <source>
        <strain evidence="2">BICM</strain>
    </source>
</reference>
<evidence type="ECO:0000256" key="1">
    <source>
        <dbReference type="SAM" id="MobiDB-lite"/>
    </source>
</evidence>
<evidence type="ECO:0000313" key="2">
    <source>
        <dbReference type="EMBL" id="KAG9395300.1"/>
    </source>
</evidence>
<evidence type="ECO:0000313" key="3">
    <source>
        <dbReference type="Proteomes" id="UP000717585"/>
    </source>
</evidence>
<protein>
    <submittedName>
        <fullName evidence="2">Uncharacterized protein</fullName>
    </submittedName>
</protein>
<keyword evidence="3" id="KW-1185">Reference proteome</keyword>
<sequence length="57" mass="6390">MKAWTSTISHMMRQKTSKSHHPTHHLAKWTTSSPRTILTAISAASRNLQLCTTLSTD</sequence>
<dbReference type="AlphaFoldDB" id="A0A8J6AY40"/>
<name>A0A8J6AY40_9EUKA</name>